<feature type="non-terminal residue" evidence="1">
    <location>
        <position position="1"/>
    </location>
</feature>
<dbReference type="EMBL" id="CAJVPW010062644">
    <property type="protein sequence ID" value="CAG8783649.1"/>
    <property type="molecule type" value="Genomic_DNA"/>
</dbReference>
<gene>
    <name evidence="1" type="ORF">SPELUC_LOCUS16603</name>
</gene>
<name>A0ACA9R9T4_9GLOM</name>
<evidence type="ECO:0000313" key="1">
    <source>
        <dbReference type="EMBL" id="CAG8783649.1"/>
    </source>
</evidence>
<feature type="non-terminal residue" evidence="1">
    <location>
        <position position="70"/>
    </location>
</feature>
<proteinExistence type="predicted"/>
<dbReference type="Proteomes" id="UP000789366">
    <property type="component" value="Unassembled WGS sequence"/>
</dbReference>
<accession>A0ACA9R9T4</accession>
<evidence type="ECO:0000313" key="2">
    <source>
        <dbReference type="Proteomes" id="UP000789366"/>
    </source>
</evidence>
<protein>
    <submittedName>
        <fullName evidence="1">5587_t:CDS:1</fullName>
    </submittedName>
</protein>
<comment type="caution">
    <text evidence="1">The sequence shown here is derived from an EMBL/GenBank/DDBJ whole genome shotgun (WGS) entry which is preliminary data.</text>
</comment>
<reference evidence="1" key="1">
    <citation type="submission" date="2021-06" db="EMBL/GenBank/DDBJ databases">
        <authorList>
            <person name="Kallberg Y."/>
            <person name="Tangrot J."/>
            <person name="Rosling A."/>
        </authorList>
    </citation>
    <scope>NUCLEOTIDE SEQUENCE</scope>
    <source>
        <strain evidence="1">28 12/20/2015</strain>
    </source>
</reference>
<keyword evidence="2" id="KW-1185">Reference proteome</keyword>
<sequence>NEQQTMTIRAQYCLTISSRNRQKDDGWPNKEGKVTLDSCEYKADCIHITTIDPGFRTFLTWYSPMEISMM</sequence>
<organism evidence="1 2">
    <name type="scientific">Cetraspora pellucida</name>
    <dbReference type="NCBI Taxonomy" id="1433469"/>
    <lineage>
        <taxon>Eukaryota</taxon>
        <taxon>Fungi</taxon>
        <taxon>Fungi incertae sedis</taxon>
        <taxon>Mucoromycota</taxon>
        <taxon>Glomeromycotina</taxon>
        <taxon>Glomeromycetes</taxon>
        <taxon>Diversisporales</taxon>
        <taxon>Gigasporaceae</taxon>
        <taxon>Cetraspora</taxon>
    </lineage>
</organism>